<feature type="binding site" evidence="8">
    <location>
        <begin position="236"/>
        <end position="240"/>
    </location>
    <ligand>
        <name>FAD</name>
        <dbReference type="ChEBI" id="CHEBI:57692"/>
    </ligand>
</feature>
<feature type="site" description="Electron transfer via tryptophanyl radical" evidence="9">
    <location>
        <position position="357"/>
    </location>
</feature>
<evidence type="ECO:0000313" key="12">
    <source>
        <dbReference type="EMBL" id="RSU07049.1"/>
    </source>
</evidence>
<evidence type="ECO:0000256" key="3">
    <source>
        <dbReference type="ARBA" id="ARBA00014046"/>
    </source>
</evidence>
<evidence type="ECO:0000256" key="10">
    <source>
        <dbReference type="RuleBase" id="RU004182"/>
    </source>
</evidence>
<feature type="binding site" evidence="8">
    <location>
        <begin position="370"/>
        <end position="372"/>
    </location>
    <ligand>
        <name>FAD</name>
        <dbReference type="ChEBI" id="CHEBI:57692"/>
    </ligand>
</feature>
<evidence type="ECO:0000256" key="2">
    <source>
        <dbReference type="ARBA" id="ARBA00013149"/>
    </source>
</evidence>
<keyword evidence="13" id="KW-1185">Reference proteome</keyword>
<dbReference type="Proteomes" id="UP000288669">
    <property type="component" value="Unassembled WGS sequence"/>
</dbReference>
<dbReference type="GO" id="GO:0009416">
    <property type="term" value="P:response to light stimulus"/>
    <property type="evidence" value="ECO:0007669"/>
    <property type="project" value="TreeGrafter"/>
</dbReference>
<dbReference type="InterPro" id="IPR005101">
    <property type="entry name" value="Cryptochr/Photolyase_FAD-bd"/>
</dbReference>
<dbReference type="PROSITE" id="PS51645">
    <property type="entry name" value="PHR_CRY_ALPHA_BETA"/>
    <property type="match status" value="1"/>
</dbReference>
<dbReference type="InterPro" id="IPR036155">
    <property type="entry name" value="Crypto/Photolyase_N_sf"/>
</dbReference>
<evidence type="ECO:0000256" key="1">
    <source>
        <dbReference type="ARBA" id="ARBA00001932"/>
    </source>
</evidence>
<dbReference type="AlphaFoldDB" id="A0A430AGJ5"/>
<feature type="binding site" evidence="8">
    <location>
        <position position="270"/>
    </location>
    <ligand>
        <name>FAD</name>
        <dbReference type="ChEBI" id="CHEBI:57692"/>
    </ligand>
</feature>
<dbReference type="Gene3D" id="3.40.50.620">
    <property type="entry name" value="HUPs"/>
    <property type="match status" value="1"/>
</dbReference>
<dbReference type="InterPro" id="IPR018394">
    <property type="entry name" value="DNA_photolyase_1_CS_C"/>
</dbReference>
<dbReference type="RefSeq" id="WP_126824430.1">
    <property type="nucleotide sequence ID" value="NZ_JBHLWU010000002.1"/>
</dbReference>
<comment type="similarity">
    <text evidence="10">Belongs to the DNA photolyase family.</text>
</comment>
<dbReference type="SUPFAM" id="SSF48173">
    <property type="entry name" value="Cryptochrome/photolyase FAD-binding domain"/>
    <property type="match status" value="1"/>
</dbReference>
<dbReference type="InterPro" id="IPR002081">
    <property type="entry name" value="Cryptochrome/DNA_photolyase_1"/>
</dbReference>
<dbReference type="PANTHER" id="PTHR11455:SF9">
    <property type="entry name" value="CRYPTOCHROME CIRCADIAN CLOCK 5 ISOFORM X1"/>
    <property type="match status" value="1"/>
</dbReference>
<comment type="caution">
    <text evidence="12">The sequence shown here is derived from an EMBL/GenBank/DDBJ whole genome shotgun (WGS) entry which is preliminary data.</text>
</comment>
<dbReference type="GO" id="GO:0071949">
    <property type="term" value="F:FAD binding"/>
    <property type="evidence" value="ECO:0007669"/>
    <property type="project" value="TreeGrafter"/>
</dbReference>
<evidence type="ECO:0000256" key="8">
    <source>
        <dbReference type="PIRSR" id="PIRSR602081-1"/>
    </source>
</evidence>
<dbReference type="PROSITE" id="PS00691">
    <property type="entry name" value="DNA_PHOTOLYASES_1_2"/>
    <property type="match status" value="1"/>
</dbReference>
<dbReference type="PRINTS" id="PR00147">
    <property type="entry name" value="DNAPHOTLYASE"/>
</dbReference>
<dbReference type="Gene3D" id="1.25.40.80">
    <property type="match status" value="1"/>
</dbReference>
<dbReference type="PROSITE" id="PS00394">
    <property type="entry name" value="DNA_PHOTOLYASES_1_1"/>
    <property type="match status" value="1"/>
</dbReference>
<dbReference type="FunFam" id="1.10.579.10:FF:000003">
    <property type="entry name" value="Deoxyribodipyrimidine photo-lyase"/>
    <property type="match status" value="1"/>
</dbReference>
<dbReference type="OrthoDB" id="9772484at2"/>
<evidence type="ECO:0000313" key="13">
    <source>
        <dbReference type="Proteomes" id="UP000288669"/>
    </source>
</evidence>
<reference evidence="12 13" key="1">
    <citation type="submission" date="2017-05" db="EMBL/GenBank/DDBJ databases">
        <title>Vagococcus spp. assemblies.</title>
        <authorList>
            <person name="Gulvik C.A."/>
        </authorList>
    </citation>
    <scope>NUCLEOTIDE SEQUENCE [LARGE SCALE GENOMIC DNA]</scope>
    <source>
        <strain evidence="12 13">DSM 24756</strain>
    </source>
</reference>
<dbReference type="GO" id="GO:0000719">
    <property type="term" value="P:photoreactive repair"/>
    <property type="evidence" value="ECO:0007669"/>
    <property type="project" value="UniProtKB-ARBA"/>
</dbReference>
<dbReference type="PANTHER" id="PTHR11455">
    <property type="entry name" value="CRYPTOCHROME"/>
    <property type="match status" value="1"/>
</dbReference>
<gene>
    <name evidence="12" type="ORF">CBF30_07265</name>
</gene>
<sequence length="471" mass="55284">MCMIGVWFRHDLRLTDNTALLEAMNQNEQIIGIFHVNPKQFKIGTKNHESFFKACRHFFEVSKEVGFPIHLLYGEIEAEFKQLIELFPELTSIYFNQSERGFGKRRDEAMCQLFAAQGIKAYHYQDSHLHGANEIKKADGCAFKMFTPYYNVWIKQKKPLFRQIDSQKLAEKSVDETSKVFFEERNNQFNDLIADFSDVSEEEYGAKPVRQRCQYFIDHHLAEYATKRDFPAVDGTSKLSRFLRTGELSIRELYYRVVQDGQDSQGKETFIKELCWRDFYNMIYAENPDQQTVEIQEKYRGMQWNQNKQLFEAWKKGETGFPIVDAAMRQLNQTGWMHNRLRMIVASFLTKDLLLDWRLGERYFSEQLVDYDPASNIGGWQWAASTGTDAVPYFRIFNPTTQGKKFDTQGAFVREYVPELRKVESKFIHEPAKMTRQLQENSGCIIGKDYPAPIVDHKEMRQLALDLFGKQ</sequence>
<dbReference type="Pfam" id="PF00875">
    <property type="entry name" value="DNA_photolyase"/>
    <property type="match status" value="1"/>
</dbReference>
<comment type="cofactor">
    <cofactor evidence="1">
        <name>(6R)-5,10-methylene-5,6,7,8-tetrahydrofolate</name>
        <dbReference type="ChEBI" id="CHEBI:15636"/>
    </cofactor>
</comment>
<keyword evidence="12" id="KW-0456">Lyase</keyword>
<dbReference type="InterPro" id="IPR014729">
    <property type="entry name" value="Rossmann-like_a/b/a_fold"/>
</dbReference>
<keyword evidence="6 10" id="KW-0157">Chromophore</keyword>
<comment type="catalytic activity">
    <reaction evidence="7">
        <text>cyclobutadipyrimidine (in DNA) = 2 pyrimidine residues (in DNA).</text>
        <dbReference type="EC" id="4.1.99.3"/>
    </reaction>
</comment>
<evidence type="ECO:0000256" key="6">
    <source>
        <dbReference type="ARBA" id="ARBA00022991"/>
    </source>
</evidence>
<feature type="site" description="Electron transfer via tryptophanyl radical" evidence="9">
    <location>
        <position position="380"/>
    </location>
</feature>
<evidence type="ECO:0000256" key="5">
    <source>
        <dbReference type="ARBA" id="ARBA00022827"/>
    </source>
</evidence>
<evidence type="ECO:0000259" key="11">
    <source>
        <dbReference type="PROSITE" id="PS51645"/>
    </source>
</evidence>
<protein>
    <recommendedName>
        <fullName evidence="3">Deoxyribodipyrimidine photo-lyase</fullName>
        <ecNumber evidence="2">4.1.99.3</ecNumber>
    </recommendedName>
</protein>
<comment type="cofactor">
    <cofactor evidence="8">
        <name>FAD</name>
        <dbReference type="ChEBI" id="CHEBI:57692"/>
    </cofactor>
    <text evidence="8">Binds 1 FAD per subunit.</text>
</comment>
<dbReference type="Gene3D" id="1.10.579.10">
    <property type="entry name" value="DNA Cyclobutane Dipyrimidine Photolyase, subunit A, domain 3"/>
    <property type="match status" value="1"/>
</dbReference>
<feature type="binding site" evidence="8">
    <location>
        <position position="224"/>
    </location>
    <ligand>
        <name>FAD</name>
        <dbReference type="ChEBI" id="CHEBI:57692"/>
    </ligand>
</feature>
<dbReference type="GO" id="GO:0003677">
    <property type="term" value="F:DNA binding"/>
    <property type="evidence" value="ECO:0007669"/>
    <property type="project" value="TreeGrafter"/>
</dbReference>
<evidence type="ECO:0000256" key="4">
    <source>
        <dbReference type="ARBA" id="ARBA00022630"/>
    </source>
</evidence>
<dbReference type="GO" id="GO:0003904">
    <property type="term" value="F:deoxyribodipyrimidine photo-lyase activity"/>
    <property type="evidence" value="ECO:0007669"/>
    <property type="project" value="UniProtKB-EC"/>
</dbReference>
<evidence type="ECO:0000256" key="9">
    <source>
        <dbReference type="PIRSR" id="PIRSR602081-2"/>
    </source>
</evidence>
<feature type="site" description="Electron transfer via tryptophanyl radical" evidence="9">
    <location>
        <position position="304"/>
    </location>
</feature>
<evidence type="ECO:0000256" key="7">
    <source>
        <dbReference type="ARBA" id="ARBA00033999"/>
    </source>
</evidence>
<dbReference type="SUPFAM" id="SSF52425">
    <property type="entry name" value="Cryptochrome/photolyase, N-terminal domain"/>
    <property type="match status" value="1"/>
</dbReference>
<feature type="domain" description="Photolyase/cryptochrome alpha/beta" evidence="11">
    <location>
        <begin position="2"/>
        <end position="129"/>
    </location>
</feature>
<feature type="binding site" evidence="8">
    <location>
        <begin position="273"/>
        <end position="280"/>
    </location>
    <ligand>
        <name>FAD</name>
        <dbReference type="ChEBI" id="CHEBI:57692"/>
    </ligand>
</feature>
<keyword evidence="4 8" id="KW-0285">Flavoprotein</keyword>
<dbReference type="Pfam" id="PF03441">
    <property type="entry name" value="FAD_binding_7"/>
    <property type="match status" value="1"/>
</dbReference>
<accession>A0A430AGJ5</accession>
<dbReference type="InterPro" id="IPR006050">
    <property type="entry name" value="DNA_photolyase_N"/>
</dbReference>
<dbReference type="EMBL" id="NGJZ01000002">
    <property type="protein sequence ID" value="RSU07049.1"/>
    <property type="molecule type" value="Genomic_DNA"/>
</dbReference>
<proteinExistence type="inferred from homology"/>
<organism evidence="12 13">
    <name type="scientific">Vagococcus entomophilus</name>
    <dbReference type="NCBI Taxonomy" id="1160095"/>
    <lineage>
        <taxon>Bacteria</taxon>
        <taxon>Bacillati</taxon>
        <taxon>Bacillota</taxon>
        <taxon>Bacilli</taxon>
        <taxon>Lactobacillales</taxon>
        <taxon>Enterococcaceae</taxon>
        <taxon>Vagococcus</taxon>
    </lineage>
</organism>
<dbReference type="EC" id="4.1.99.3" evidence="2"/>
<dbReference type="InterPro" id="IPR036134">
    <property type="entry name" value="Crypto/Photolyase_FAD-like_sf"/>
</dbReference>
<name>A0A430AGJ5_9ENTE</name>
<keyword evidence="5 8" id="KW-0274">FAD</keyword>